<evidence type="ECO:0000313" key="1">
    <source>
        <dbReference type="EMBL" id="KKM27825.1"/>
    </source>
</evidence>
<name>A0A0F9LK42_9ZZZZ</name>
<gene>
    <name evidence="1" type="ORF">LCGC14_1570850</name>
</gene>
<reference evidence="1" key="1">
    <citation type="journal article" date="2015" name="Nature">
        <title>Complex archaea that bridge the gap between prokaryotes and eukaryotes.</title>
        <authorList>
            <person name="Spang A."/>
            <person name="Saw J.H."/>
            <person name="Jorgensen S.L."/>
            <person name="Zaremba-Niedzwiedzka K."/>
            <person name="Martijn J."/>
            <person name="Lind A.E."/>
            <person name="van Eijk R."/>
            <person name="Schleper C."/>
            <person name="Guy L."/>
            <person name="Ettema T.J."/>
        </authorList>
    </citation>
    <scope>NUCLEOTIDE SEQUENCE</scope>
</reference>
<comment type="caution">
    <text evidence="1">The sequence shown here is derived from an EMBL/GenBank/DDBJ whole genome shotgun (WGS) entry which is preliminary data.</text>
</comment>
<accession>A0A0F9LK42</accession>
<organism evidence="1">
    <name type="scientific">marine sediment metagenome</name>
    <dbReference type="NCBI Taxonomy" id="412755"/>
    <lineage>
        <taxon>unclassified sequences</taxon>
        <taxon>metagenomes</taxon>
        <taxon>ecological metagenomes</taxon>
    </lineage>
</organism>
<sequence length="43" mass="5170">MNGLNFILLKEEIAYREVEDFNKKPQERIRKKSLDFKVKEGSQ</sequence>
<protein>
    <submittedName>
        <fullName evidence="1">Uncharacterized protein</fullName>
    </submittedName>
</protein>
<proteinExistence type="predicted"/>
<dbReference type="AlphaFoldDB" id="A0A0F9LK42"/>
<dbReference type="EMBL" id="LAZR01012251">
    <property type="protein sequence ID" value="KKM27825.1"/>
    <property type="molecule type" value="Genomic_DNA"/>
</dbReference>